<keyword evidence="1" id="KW-1133">Transmembrane helix</keyword>
<sequence>MKDQLPTYQEALSVSASNSNELLLVRLEVWHFFDLGRSPILNHQFATSFRQSNLDHWAVREVQVTEPHDRASRDTFVPVQVDFQHKRFTDDDPRGRAQYHVRDLFRRIAPALVFRFFLRNGTKPHLMSLVPLNVPEDRKSKYEQLFAISHLKINVHLFLRPGQLDEIDAIEVLLSTATKALLALSFIVDFFIMMHAEQTNQSQFTSIPTSDATIVFGLAELFSSIQRIAPLVNELQQAYERSMTLAAVDQPERLNAWQQATHPFLQHQTGFSRIATTLERIKRGEAVTPQALYTAVQDFHASSLEFTRLPKTFTGAGVVGVGTGAILLASNPAGWAVAAAAILGLGILSAATGGYQWTKVSKKRKAIRKVQQDLRDLAGVFNEARHDIAIFTCWAVLGIDLDHLGDAEKRAFLESFAVDVDALQYQGYRESLVMSGIDKVLKYYNDLTTDFHQMVEHCGLRIDIVETNQR</sequence>
<dbReference type="EMBL" id="LYXU01000052">
    <property type="protein sequence ID" value="OBS16983.1"/>
    <property type="molecule type" value="Genomic_DNA"/>
</dbReference>
<evidence type="ECO:0000313" key="3">
    <source>
        <dbReference type="Proteomes" id="UP000091967"/>
    </source>
</evidence>
<reference evidence="2 3" key="1">
    <citation type="submission" date="2016-06" db="EMBL/GenBank/DDBJ databases">
        <title>Living apart together: crosstalk between the core and supernumerary genomes in a fungal plant pathogen.</title>
        <authorList>
            <person name="Vanheule A."/>
            <person name="Audenaert K."/>
            <person name="Warris S."/>
            <person name="Van De Geest H."/>
            <person name="Schijlen E."/>
            <person name="Hofte M."/>
            <person name="De Saeger S."/>
            <person name="Haesaert G."/>
            <person name="Waalwijk C."/>
            <person name="Van Der Lee T."/>
        </authorList>
    </citation>
    <scope>NUCLEOTIDE SEQUENCE [LARGE SCALE GENOMIC DNA]</scope>
    <source>
        <strain evidence="2 3">2516</strain>
    </source>
</reference>
<accession>A0A1B8A942</accession>
<evidence type="ECO:0000313" key="2">
    <source>
        <dbReference type="EMBL" id="OBS16983.1"/>
    </source>
</evidence>
<keyword evidence="3" id="KW-1185">Reference proteome</keyword>
<name>A0A1B8A942_FUSPO</name>
<gene>
    <name evidence="2" type="ORF">FPOA_12447</name>
</gene>
<organism evidence="2 3">
    <name type="scientific">Fusarium poae</name>
    <dbReference type="NCBI Taxonomy" id="36050"/>
    <lineage>
        <taxon>Eukaryota</taxon>
        <taxon>Fungi</taxon>
        <taxon>Dikarya</taxon>
        <taxon>Ascomycota</taxon>
        <taxon>Pezizomycotina</taxon>
        <taxon>Sordariomycetes</taxon>
        <taxon>Hypocreomycetidae</taxon>
        <taxon>Hypocreales</taxon>
        <taxon>Nectriaceae</taxon>
        <taxon>Fusarium</taxon>
    </lineage>
</organism>
<keyword evidence="1" id="KW-0812">Transmembrane</keyword>
<dbReference type="Proteomes" id="UP000091967">
    <property type="component" value="Unassembled WGS sequence"/>
</dbReference>
<evidence type="ECO:0000256" key="1">
    <source>
        <dbReference type="SAM" id="Phobius"/>
    </source>
</evidence>
<dbReference type="AlphaFoldDB" id="A0A1B8A942"/>
<keyword evidence="1" id="KW-0472">Membrane</keyword>
<dbReference type="OMA" id="IRINAFF"/>
<comment type="caution">
    <text evidence="2">The sequence shown here is derived from an EMBL/GenBank/DDBJ whole genome shotgun (WGS) entry which is preliminary data.</text>
</comment>
<proteinExistence type="predicted"/>
<protein>
    <submittedName>
        <fullName evidence="2">Uncharacterized protein</fullName>
    </submittedName>
</protein>
<feature type="transmembrane region" description="Helical" evidence="1">
    <location>
        <begin position="335"/>
        <end position="355"/>
    </location>
</feature>